<evidence type="ECO:0000313" key="1">
    <source>
        <dbReference type="EMBL" id="QKS70261.1"/>
    </source>
</evidence>
<dbReference type="EMBL" id="CP041372">
    <property type="protein sequence ID" value="QKS70261.1"/>
    <property type="molecule type" value="Genomic_DNA"/>
</dbReference>
<evidence type="ECO:0000313" key="2">
    <source>
        <dbReference type="Proteomes" id="UP000318138"/>
    </source>
</evidence>
<sequence>MDAMSVALNIAKVGRVSSISGRNVSVVFEDRDNLVTDPLPMLNNLDPPPVGSSVLCIFLGSALDEGFCLGTY</sequence>
<dbReference type="KEGG" id="psua:FLK61_26230"/>
<proteinExistence type="predicted"/>
<reference evidence="2" key="1">
    <citation type="submission" date="2019-07" db="EMBL/GenBank/DDBJ databases">
        <title>Bacillus alkalisoli sp. nov. isolated from saline soil.</title>
        <authorList>
            <person name="Sun J.-Q."/>
            <person name="Xu L."/>
        </authorList>
    </citation>
    <scope>NUCLEOTIDE SEQUENCE [LARGE SCALE GENOMIC DNA]</scope>
    <source>
        <strain evidence="2">M4U3P1</strain>
    </source>
</reference>
<keyword evidence="2" id="KW-1185">Reference proteome</keyword>
<accession>A0A859FBZ6</accession>
<protein>
    <submittedName>
        <fullName evidence="1">Uncharacterized protein</fullName>
    </submittedName>
</protein>
<dbReference type="Proteomes" id="UP000318138">
    <property type="component" value="Chromosome"/>
</dbReference>
<gene>
    <name evidence="1" type="ORF">FLK61_26230</name>
</gene>
<dbReference type="AlphaFoldDB" id="A0A859FBZ6"/>
<organism evidence="1 2">
    <name type="scientific">Paenalkalicoccus suaedae</name>
    <dbReference type="NCBI Taxonomy" id="2592382"/>
    <lineage>
        <taxon>Bacteria</taxon>
        <taxon>Bacillati</taxon>
        <taxon>Bacillota</taxon>
        <taxon>Bacilli</taxon>
        <taxon>Bacillales</taxon>
        <taxon>Bacillaceae</taxon>
        <taxon>Paenalkalicoccus</taxon>
    </lineage>
</organism>
<name>A0A859FBZ6_9BACI</name>
<dbReference type="RefSeq" id="WP_176008301.1">
    <property type="nucleotide sequence ID" value="NZ_CP041372.2"/>
</dbReference>